<dbReference type="Proteomes" id="UP000278475">
    <property type="component" value="Unassembled WGS sequence"/>
</dbReference>
<comment type="subunit">
    <text evidence="5">Part of the signal recognition particle protein translocation system, which is composed of SRP and FtsY. Archaeal SRP consists of a 7S RNA molecule of 300 nucleotides and two protein subunits: SRP54 and SRP19.</text>
</comment>
<dbReference type="AlphaFoldDB" id="A0A497ER71"/>
<dbReference type="InterPro" id="IPR036521">
    <property type="entry name" value="SRP19-like_sf"/>
</dbReference>
<reference evidence="6 7" key="1">
    <citation type="submission" date="2018-06" db="EMBL/GenBank/DDBJ databases">
        <title>Extensive metabolic versatility and redundancy in microbially diverse, dynamic hydrothermal sediments.</title>
        <authorList>
            <person name="Dombrowski N."/>
            <person name="Teske A."/>
            <person name="Baker B.J."/>
        </authorList>
    </citation>
    <scope>NUCLEOTIDE SEQUENCE [LARGE SCALE GENOMIC DNA]</scope>
    <source>
        <strain evidence="6">B66_G16</strain>
    </source>
</reference>
<proteinExistence type="inferred from homology"/>
<dbReference type="GO" id="GO:0008312">
    <property type="term" value="F:7S RNA binding"/>
    <property type="evidence" value="ECO:0007669"/>
    <property type="project" value="UniProtKB-UniRule"/>
</dbReference>
<comment type="function">
    <text evidence="5">Involved in targeting and insertion of nascent membrane proteins into the cytoplasmic membrane. Binds directly to 7S RNA and mediates binding of the 54 kDa subunit of the SRP.</text>
</comment>
<keyword evidence="5" id="KW-0694">RNA-binding</keyword>
<protein>
    <recommendedName>
        <fullName evidence="5">Signal recognition particle 19 kDa protein</fullName>
        <shortName evidence="5">SRP19</shortName>
    </recommendedName>
</protein>
<dbReference type="InterPro" id="IPR002778">
    <property type="entry name" value="Signal_recog_particle_SRP19"/>
</dbReference>
<organism evidence="6 7">
    <name type="scientific">Thermoproteota archaeon</name>
    <dbReference type="NCBI Taxonomy" id="2056631"/>
    <lineage>
        <taxon>Archaea</taxon>
        <taxon>Thermoproteota</taxon>
    </lineage>
</organism>
<dbReference type="Gene3D" id="3.30.56.30">
    <property type="entry name" value="Signal recognition particle, SRP19-like subunit"/>
    <property type="match status" value="1"/>
</dbReference>
<dbReference type="PANTHER" id="PTHR17453">
    <property type="entry name" value="SIGNAL RECOGNITION PARTICLE 19 KD PROTEIN"/>
    <property type="match status" value="1"/>
</dbReference>
<dbReference type="Pfam" id="PF01922">
    <property type="entry name" value="SRP19"/>
    <property type="match status" value="1"/>
</dbReference>
<keyword evidence="4 5" id="KW-0687">Ribonucleoprotein</keyword>
<dbReference type="EMBL" id="QMQV01000029">
    <property type="protein sequence ID" value="RLE49616.1"/>
    <property type="molecule type" value="Genomic_DNA"/>
</dbReference>
<dbReference type="GO" id="GO:0006617">
    <property type="term" value="P:SRP-dependent cotranslational protein targeting to membrane, signal sequence recognition"/>
    <property type="evidence" value="ECO:0007669"/>
    <property type="project" value="TreeGrafter"/>
</dbReference>
<dbReference type="PANTHER" id="PTHR17453:SF0">
    <property type="entry name" value="SIGNAL RECOGNITION PARTICLE 19 KDA PROTEIN"/>
    <property type="match status" value="1"/>
</dbReference>
<dbReference type="HAMAP" id="MF_00305">
    <property type="entry name" value="SRP19"/>
    <property type="match status" value="1"/>
</dbReference>
<evidence type="ECO:0000256" key="2">
    <source>
        <dbReference type="ARBA" id="ARBA00022490"/>
    </source>
</evidence>
<keyword evidence="3 5" id="KW-0733">Signal recognition particle</keyword>
<evidence type="ECO:0000256" key="5">
    <source>
        <dbReference type="HAMAP-Rule" id="MF_00305"/>
    </source>
</evidence>
<name>A0A497ER71_9CREN</name>
<keyword evidence="2 5" id="KW-0963">Cytoplasm</keyword>
<dbReference type="GO" id="GO:0048500">
    <property type="term" value="C:signal recognition particle"/>
    <property type="evidence" value="ECO:0007669"/>
    <property type="project" value="UniProtKB-UniRule"/>
</dbReference>
<evidence type="ECO:0000313" key="6">
    <source>
        <dbReference type="EMBL" id="RLE49616.1"/>
    </source>
</evidence>
<evidence type="ECO:0000256" key="3">
    <source>
        <dbReference type="ARBA" id="ARBA00023135"/>
    </source>
</evidence>
<accession>A0A497ER71</accession>
<evidence type="ECO:0000256" key="1">
    <source>
        <dbReference type="ARBA" id="ARBA00004496"/>
    </source>
</evidence>
<comment type="caution">
    <text evidence="6">The sequence shown here is derived from an EMBL/GenBank/DDBJ whole genome shotgun (WGS) entry which is preliminary data.</text>
</comment>
<comment type="similarity">
    <text evidence="5">Belongs to the SRP19 family.</text>
</comment>
<evidence type="ECO:0000256" key="4">
    <source>
        <dbReference type="ARBA" id="ARBA00023274"/>
    </source>
</evidence>
<gene>
    <name evidence="5" type="primary">srp19</name>
    <name evidence="6" type="ORF">DRJ31_04370</name>
</gene>
<dbReference type="InterPro" id="IPR022938">
    <property type="entry name" value="SRP19_arc-type"/>
</dbReference>
<dbReference type="SUPFAM" id="SSF69695">
    <property type="entry name" value="SRP19"/>
    <property type="match status" value="1"/>
</dbReference>
<comment type="subcellular location">
    <subcellularLocation>
        <location evidence="1 5">Cytoplasm</location>
    </subcellularLocation>
</comment>
<evidence type="ECO:0000313" key="7">
    <source>
        <dbReference type="Proteomes" id="UP000278475"/>
    </source>
</evidence>
<sequence>MLQLSHVLEGLNIPKRDYQVIWTAYFDLKRTRKRGRRVPKGLAIDAPSIEEVKQAIESISGVEILEVDSEKRYPASWWDRSGYIKIKSKLPKSKLLYEIANKLKELRSLKTRRK</sequence>